<keyword evidence="3" id="KW-1185">Reference proteome</keyword>
<evidence type="ECO:0000313" key="3">
    <source>
        <dbReference type="Proteomes" id="UP000765509"/>
    </source>
</evidence>
<feature type="region of interest" description="Disordered" evidence="1">
    <location>
        <begin position="1"/>
        <end position="98"/>
    </location>
</feature>
<dbReference type="AlphaFoldDB" id="A0A9Q3PVE2"/>
<evidence type="ECO:0000256" key="1">
    <source>
        <dbReference type="SAM" id="MobiDB-lite"/>
    </source>
</evidence>
<evidence type="ECO:0000313" key="2">
    <source>
        <dbReference type="EMBL" id="MBW0573772.1"/>
    </source>
</evidence>
<protein>
    <submittedName>
        <fullName evidence="2">Uncharacterized protein</fullName>
    </submittedName>
</protein>
<reference evidence="2" key="1">
    <citation type="submission" date="2021-03" db="EMBL/GenBank/DDBJ databases">
        <title>Draft genome sequence of rust myrtle Austropuccinia psidii MF-1, a brazilian biotype.</title>
        <authorList>
            <person name="Quecine M.C."/>
            <person name="Pachon D.M.R."/>
            <person name="Bonatelli M.L."/>
            <person name="Correr F.H."/>
            <person name="Franceschini L.M."/>
            <person name="Leite T.F."/>
            <person name="Margarido G.R.A."/>
            <person name="Almeida C.A."/>
            <person name="Ferrarezi J.A."/>
            <person name="Labate C.A."/>
        </authorList>
    </citation>
    <scope>NUCLEOTIDE SEQUENCE</scope>
    <source>
        <strain evidence="2">MF-1</strain>
    </source>
</reference>
<proteinExistence type="predicted"/>
<name>A0A9Q3PVE2_9BASI</name>
<gene>
    <name evidence="2" type="ORF">O181_113487</name>
</gene>
<dbReference type="Proteomes" id="UP000765509">
    <property type="component" value="Unassembled WGS sequence"/>
</dbReference>
<feature type="compositionally biased region" description="Pro residues" evidence="1">
    <location>
        <begin position="38"/>
        <end position="47"/>
    </location>
</feature>
<sequence length="155" mass="16758">MAHSPPYMGPLGPLWPNSNEAKRGQGGISSSPKQEVGPPEPVFPPKPDQLKMDTSISGSQNYHSSVHGSWKSPEAASPAPSKNYPQVQGKTFPSSMNSVPKDPGLVHIWYNIPLCTIFAQKSNGDTFRTKLHYSKSSTQSITNFEGGLLSYSVSL</sequence>
<comment type="caution">
    <text evidence="2">The sequence shown here is derived from an EMBL/GenBank/DDBJ whole genome shotgun (WGS) entry which is preliminary data.</text>
</comment>
<dbReference type="EMBL" id="AVOT02092782">
    <property type="protein sequence ID" value="MBW0573772.1"/>
    <property type="molecule type" value="Genomic_DNA"/>
</dbReference>
<accession>A0A9Q3PVE2</accession>
<organism evidence="2 3">
    <name type="scientific">Austropuccinia psidii MF-1</name>
    <dbReference type="NCBI Taxonomy" id="1389203"/>
    <lineage>
        <taxon>Eukaryota</taxon>
        <taxon>Fungi</taxon>
        <taxon>Dikarya</taxon>
        <taxon>Basidiomycota</taxon>
        <taxon>Pucciniomycotina</taxon>
        <taxon>Pucciniomycetes</taxon>
        <taxon>Pucciniales</taxon>
        <taxon>Sphaerophragmiaceae</taxon>
        <taxon>Austropuccinia</taxon>
    </lineage>
</organism>
<feature type="compositionally biased region" description="Polar residues" evidence="1">
    <location>
        <begin position="83"/>
        <end position="98"/>
    </location>
</feature>
<feature type="compositionally biased region" description="Polar residues" evidence="1">
    <location>
        <begin position="52"/>
        <end position="67"/>
    </location>
</feature>